<dbReference type="Gene3D" id="3.40.50.720">
    <property type="entry name" value="NAD(P)-binding Rossmann-like Domain"/>
    <property type="match status" value="1"/>
</dbReference>
<dbReference type="GO" id="GO:0044877">
    <property type="term" value="F:protein-containing complex binding"/>
    <property type="evidence" value="ECO:0007669"/>
    <property type="project" value="TreeGrafter"/>
</dbReference>
<dbReference type="PANTHER" id="PTHR12126:SF11">
    <property type="entry name" value="NADH DEHYDROGENASE [UBIQUINONE] 1 ALPHA SUBCOMPLEX SUBUNIT 9, MITOCHONDRIAL"/>
    <property type="match status" value="1"/>
</dbReference>
<dbReference type="InterPro" id="IPR036291">
    <property type="entry name" value="NAD(P)-bd_dom_sf"/>
</dbReference>
<protein>
    <submittedName>
        <fullName evidence="1">Uncharacterized protein</fullName>
    </submittedName>
</protein>
<keyword evidence="2" id="KW-1185">Reference proteome</keyword>
<dbReference type="PANTHER" id="PTHR12126">
    <property type="entry name" value="NADH-UBIQUINONE OXIDOREDUCTASE 39 KDA SUBUNIT-RELATED"/>
    <property type="match status" value="1"/>
</dbReference>
<name>A0A2K9NNF9_BACTC</name>
<dbReference type="InterPro" id="IPR001509">
    <property type="entry name" value="Epimerase_deHydtase"/>
</dbReference>
<dbReference type="EMBL" id="CP025704">
    <property type="protein sequence ID" value="AUN97059.1"/>
    <property type="molecule type" value="Genomic_DNA"/>
</dbReference>
<organism evidence="1 2">
    <name type="scientific">Bacteriovorax stolpii</name>
    <name type="common">Bdellovibrio stolpii</name>
    <dbReference type="NCBI Taxonomy" id="960"/>
    <lineage>
        <taxon>Bacteria</taxon>
        <taxon>Pseudomonadati</taxon>
        <taxon>Bdellovibrionota</taxon>
        <taxon>Bacteriovoracia</taxon>
        <taxon>Bacteriovoracales</taxon>
        <taxon>Bacteriovoracaceae</taxon>
        <taxon>Bacteriovorax</taxon>
    </lineage>
</organism>
<dbReference type="RefSeq" id="WP_102242354.1">
    <property type="nucleotide sequence ID" value="NZ_CP025704.1"/>
</dbReference>
<sequence length="465" mass="54086">MKKQKLKIAIAGASGFIGQRLIEHLLKNTDYELIGFSRFSRKSDNPRLEWRECDLFSLLEIERALKDVDVAFYLVHSMLPSANLDQGSFADYDLLLADNFARSANTNNVKQVIYLGGLLPSNIENLSKHLESRLEVEQVFREKNFALTTFRAGLIIGANGSSFKIMYKLVNRLPVMICPQWVNNPMTPIGVDDVTKCLATVIDSDQYYDQTFDLSGSGQYTYLDLMQIISERLKLKRYYIKVPVHFVGFSKLWVRLITQENKELVYPLLDSIRYPMICNPERQFALKGHRFKNFEECLEEALTHSEAIERKPFVKKNHRFVRSVQRLPVPSFMNAQDAALEYMKWLPQVFSPLIKVQVEDDLVDFSLFHHRIVLLKLKYSKERSTLNRALFYIVGGSLVRFNEKSRLEFRETLPVKGKRYIITAIHDFEPSLPWIIYIITQALVHLEVMRAFGRHLEKKSQMRSI</sequence>
<gene>
    <name evidence="1" type="ORF">C0V70_02840</name>
</gene>
<evidence type="ECO:0000313" key="1">
    <source>
        <dbReference type="EMBL" id="AUN97059.1"/>
    </source>
</evidence>
<reference evidence="1 2" key="1">
    <citation type="submission" date="2018-01" db="EMBL/GenBank/DDBJ databases">
        <title>Complete genome sequence of Bacteriovorax stolpii DSM12778.</title>
        <authorList>
            <person name="Tang B."/>
            <person name="Chang J."/>
        </authorList>
    </citation>
    <scope>NUCLEOTIDE SEQUENCE [LARGE SCALE GENOMIC DNA]</scope>
    <source>
        <strain evidence="1 2">DSM 12778</strain>
    </source>
</reference>
<dbReference type="InterPro" id="IPR051207">
    <property type="entry name" value="ComplexI_NDUFA9_subunit"/>
</dbReference>
<dbReference type="OrthoDB" id="5289532at2"/>
<dbReference type="Pfam" id="PF01370">
    <property type="entry name" value="Epimerase"/>
    <property type="match status" value="1"/>
</dbReference>
<evidence type="ECO:0000313" key="2">
    <source>
        <dbReference type="Proteomes" id="UP000235584"/>
    </source>
</evidence>
<proteinExistence type="predicted"/>
<dbReference type="Proteomes" id="UP000235584">
    <property type="component" value="Chromosome"/>
</dbReference>
<dbReference type="KEGG" id="bsto:C0V70_02840"/>
<dbReference type="AlphaFoldDB" id="A0A2K9NNF9"/>
<accession>A0A2K9NNF9</accession>
<dbReference type="SUPFAM" id="SSF51735">
    <property type="entry name" value="NAD(P)-binding Rossmann-fold domains"/>
    <property type="match status" value="1"/>
</dbReference>